<keyword evidence="4" id="KW-0539">Nucleus</keyword>
<dbReference type="PANTHER" id="PTHR12709:SF5">
    <property type="entry name" value="DNA-DIRECTED RNA POLYMERASE I SUBUNIT RPA43"/>
    <property type="match status" value="1"/>
</dbReference>
<feature type="compositionally biased region" description="Acidic residues" evidence="5">
    <location>
        <begin position="187"/>
        <end position="209"/>
    </location>
</feature>
<dbReference type="AlphaFoldDB" id="A0AAD5KDX2"/>
<evidence type="ECO:0000313" key="8">
    <source>
        <dbReference type="Proteomes" id="UP001209540"/>
    </source>
</evidence>
<reference evidence="7" key="1">
    <citation type="journal article" date="2022" name="IScience">
        <title>Evolution of zygomycete secretomes and the origins of terrestrial fungal ecologies.</title>
        <authorList>
            <person name="Chang Y."/>
            <person name="Wang Y."/>
            <person name="Mondo S."/>
            <person name="Ahrendt S."/>
            <person name="Andreopoulos W."/>
            <person name="Barry K."/>
            <person name="Beard J."/>
            <person name="Benny G.L."/>
            <person name="Blankenship S."/>
            <person name="Bonito G."/>
            <person name="Cuomo C."/>
            <person name="Desiro A."/>
            <person name="Gervers K.A."/>
            <person name="Hundley H."/>
            <person name="Kuo A."/>
            <person name="LaButti K."/>
            <person name="Lang B.F."/>
            <person name="Lipzen A."/>
            <person name="O'Donnell K."/>
            <person name="Pangilinan J."/>
            <person name="Reynolds N."/>
            <person name="Sandor L."/>
            <person name="Smith M.E."/>
            <person name="Tsang A."/>
            <person name="Grigoriev I.V."/>
            <person name="Stajich J.E."/>
            <person name="Spatafora J.W."/>
        </authorList>
    </citation>
    <scope>NUCLEOTIDE SEQUENCE</scope>
    <source>
        <strain evidence="7">RSA 2281</strain>
    </source>
</reference>
<dbReference type="EMBL" id="JAIXMP010000013">
    <property type="protein sequence ID" value="KAI9263370.1"/>
    <property type="molecule type" value="Genomic_DNA"/>
</dbReference>
<evidence type="ECO:0000256" key="2">
    <source>
        <dbReference type="ARBA" id="ARBA00022478"/>
    </source>
</evidence>
<protein>
    <recommendedName>
        <fullName evidence="6">RPA43 OB domain-containing protein</fullName>
    </recommendedName>
</protein>
<dbReference type="CDD" id="cd04328">
    <property type="entry name" value="RNAP_I_Rpa43_N"/>
    <property type="match status" value="1"/>
</dbReference>
<dbReference type="InterPro" id="IPR041901">
    <property type="entry name" value="RNAP_I_Rpa43_N"/>
</dbReference>
<keyword evidence="2" id="KW-0240">DNA-directed RNA polymerase</keyword>
<comment type="caution">
    <text evidence="7">The sequence shown here is derived from an EMBL/GenBank/DDBJ whole genome shotgun (WGS) entry which is preliminary data.</text>
</comment>
<keyword evidence="8" id="KW-1185">Reference proteome</keyword>
<evidence type="ECO:0000256" key="3">
    <source>
        <dbReference type="ARBA" id="ARBA00023163"/>
    </source>
</evidence>
<reference evidence="7" key="2">
    <citation type="submission" date="2023-02" db="EMBL/GenBank/DDBJ databases">
        <authorList>
            <consortium name="DOE Joint Genome Institute"/>
            <person name="Mondo S.J."/>
            <person name="Chang Y."/>
            <person name="Wang Y."/>
            <person name="Ahrendt S."/>
            <person name="Andreopoulos W."/>
            <person name="Barry K."/>
            <person name="Beard J."/>
            <person name="Benny G.L."/>
            <person name="Blankenship S."/>
            <person name="Bonito G."/>
            <person name="Cuomo C."/>
            <person name="Desiro A."/>
            <person name="Gervers K.A."/>
            <person name="Hundley H."/>
            <person name="Kuo A."/>
            <person name="LaButti K."/>
            <person name="Lang B.F."/>
            <person name="Lipzen A."/>
            <person name="O'Donnell K."/>
            <person name="Pangilinan J."/>
            <person name="Reynolds N."/>
            <person name="Sandor L."/>
            <person name="Smith M.W."/>
            <person name="Tsang A."/>
            <person name="Grigoriev I.V."/>
            <person name="Stajich J.E."/>
            <person name="Spatafora J.W."/>
        </authorList>
    </citation>
    <scope>NUCLEOTIDE SEQUENCE</scope>
    <source>
        <strain evidence="7">RSA 2281</strain>
    </source>
</reference>
<dbReference type="PANTHER" id="PTHR12709">
    <property type="entry name" value="DNA-DIRECTED RNA POLYMERASE II, III"/>
    <property type="match status" value="1"/>
</dbReference>
<feature type="compositionally biased region" description="Basic and acidic residues" evidence="5">
    <location>
        <begin position="1"/>
        <end position="17"/>
    </location>
</feature>
<sequence>MAKEEKKRKSKSQEKEKKEKKKQKTSKHSHKNHENNIKKPDSSSPVITKTTTTNTYSSFSEIVTQIYLHLAPMWAENATEGVIEQLNAFLMKYVPQFDGIVLAHSNLEFLTDKGKILYDSPFCHFFVRVKFLVWKPRKGTKLVGRINLQSQDHIGLLIYGTFNASIPSKSIPSETFEWRASETEIEPVADLGGDNDDDEDESNEEDEDEQQKSSANVEDRKPSQYGEWVNKVTGEAIGGDDGTVEFNVVDIIEANDILTVTGSL</sequence>
<dbReference type="InterPro" id="IPR045113">
    <property type="entry name" value="Rpb7-like"/>
</dbReference>
<evidence type="ECO:0000313" key="7">
    <source>
        <dbReference type="EMBL" id="KAI9263370.1"/>
    </source>
</evidence>
<feature type="domain" description="RPA43 OB" evidence="6">
    <location>
        <begin position="136"/>
        <end position="264"/>
    </location>
</feature>
<feature type="region of interest" description="Disordered" evidence="5">
    <location>
        <begin position="1"/>
        <end position="49"/>
    </location>
</feature>
<evidence type="ECO:0000259" key="6">
    <source>
        <dbReference type="Pfam" id="PF17875"/>
    </source>
</evidence>
<gene>
    <name evidence="7" type="ORF">BDA99DRAFT_559911</name>
</gene>
<dbReference type="GO" id="GO:0006352">
    <property type="term" value="P:DNA-templated transcription initiation"/>
    <property type="evidence" value="ECO:0007669"/>
    <property type="project" value="InterPro"/>
</dbReference>
<accession>A0AAD5KDX2</accession>
<evidence type="ECO:0000256" key="5">
    <source>
        <dbReference type="SAM" id="MobiDB-lite"/>
    </source>
</evidence>
<dbReference type="GO" id="GO:0006362">
    <property type="term" value="P:transcription elongation by RNA polymerase I"/>
    <property type="evidence" value="ECO:0007669"/>
    <property type="project" value="TreeGrafter"/>
</dbReference>
<organism evidence="7 8">
    <name type="scientific">Phascolomyces articulosus</name>
    <dbReference type="NCBI Taxonomy" id="60185"/>
    <lineage>
        <taxon>Eukaryota</taxon>
        <taxon>Fungi</taxon>
        <taxon>Fungi incertae sedis</taxon>
        <taxon>Mucoromycota</taxon>
        <taxon>Mucoromycotina</taxon>
        <taxon>Mucoromycetes</taxon>
        <taxon>Mucorales</taxon>
        <taxon>Lichtheimiaceae</taxon>
        <taxon>Phascolomyces</taxon>
    </lineage>
</organism>
<feature type="compositionally biased region" description="Basic residues" evidence="5">
    <location>
        <begin position="18"/>
        <end position="31"/>
    </location>
</feature>
<feature type="region of interest" description="Disordered" evidence="5">
    <location>
        <begin position="187"/>
        <end position="227"/>
    </location>
</feature>
<dbReference type="InterPro" id="IPR036898">
    <property type="entry name" value="RNA_pol_Rpb7-like_N_sf"/>
</dbReference>
<feature type="compositionally biased region" description="Basic and acidic residues" evidence="5">
    <location>
        <begin position="32"/>
        <end position="41"/>
    </location>
</feature>
<dbReference type="Gene3D" id="3.30.1490.120">
    <property type="entry name" value="RNA polymerase Rpb7-like, N-terminal domain"/>
    <property type="match status" value="1"/>
</dbReference>
<dbReference type="Gene3D" id="2.40.50.1060">
    <property type="match status" value="1"/>
</dbReference>
<proteinExistence type="predicted"/>
<name>A0AAD5KDX2_9FUNG</name>
<comment type="subcellular location">
    <subcellularLocation>
        <location evidence="1">Nucleus</location>
    </subcellularLocation>
</comment>
<evidence type="ECO:0000256" key="4">
    <source>
        <dbReference type="ARBA" id="ARBA00023242"/>
    </source>
</evidence>
<dbReference type="Pfam" id="PF17875">
    <property type="entry name" value="RPA43_OB"/>
    <property type="match status" value="1"/>
</dbReference>
<keyword evidence="3" id="KW-0804">Transcription</keyword>
<dbReference type="InterPro" id="IPR041178">
    <property type="entry name" value="RPA43_OB"/>
</dbReference>
<dbReference type="Proteomes" id="UP001209540">
    <property type="component" value="Unassembled WGS sequence"/>
</dbReference>
<dbReference type="GO" id="GO:0005736">
    <property type="term" value="C:RNA polymerase I complex"/>
    <property type="evidence" value="ECO:0007669"/>
    <property type="project" value="TreeGrafter"/>
</dbReference>
<evidence type="ECO:0000256" key="1">
    <source>
        <dbReference type="ARBA" id="ARBA00004123"/>
    </source>
</evidence>